<keyword evidence="3" id="KW-0472">Membrane</keyword>
<dbReference type="AlphaFoldDB" id="A0AAD5UWR3"/>
<comment type="similarity">
    <text evidence="2">Belongs to the major facilitator superfamily. Monocarboxylate porter (TC 2.A.1.13) family.</text>
</comment>
<keyword evidence="3" id="KW-0812">Transmembrane</keyword>
<accession>A0AAD5UWR3</accession>
<dbReference type="PANTHER" id="PTHR11360">
    <property type="entry name" value="MONOCARBOXYLATE TRANSPORTER"/>
    <property type="match status" value="1"/>
</dbReference>
<evidence type="ECO:0008006" key="6">
    <source>
        <dbReference type="Google" id="ProtNLM"/>
    </source>
</evidence>
<dbReference type="InterPro" id="IPR011701">
    <property type="entry name" value="MFS"/>
</dbReference>
<evidence type="ECO:0000256" key="2">
    <source>
        <dbReference type="ARBA" id="ARBA00006727"/>
    </source>
</evidence>
<protein>
    <recommendedName>
        <fullName evidence="6">Monocarboxylate transporter</fullName>
    </recommendedName>
</protein>
<dbReference type="PANTHER" id="PTHR11360:SF234">
    <property type="entry name" value="MFS-TYPE TRANSPORTER DBAD-RELATED"/>
    <property type="match status" value="1"/>
</dbReference>
<keyword evidence="5" id="KW-1185">Reference proteome</keyword>
<feature type="transmembrane region" description="Helical" evidence="3">
    <location>
        <begin position="163"/>
        <end position="185"/>
    </location>
</feature>
<evidence type="ECO:0000313" key="5">
    <source>
        <dbReference type="Proteomes" id="UP001212997"/>
    </source>
</evidence>
<reference evidence="4" key="1">
    <citation type="submission" date="2022-07" db="EMBL/GenBank/DDBJ databases">
        <title>Genome Sequence of Physisporinus lineatus.</title>
        <authorList>
            <person name="Buettner E."/>
        </authorList>
    </citation>
    <scope>NUCLEOTIDE SEQUENCE</scope>
    <source>
        <strain evidence="4">VT162</strain>
    </source>
</reference>
<dbReference type="InterPro" id="IPR050327">
    <property type="entry name" value="Proton-linked_MCT"/>
</dbReference>
<feature type="transmembrane region" description="Helical" evidence="3">
    <location>
        <begin position="74"/>
        <end position="95"/>
    </location>
</feature>
<feature type="transmembrane region" description="Helical" evidence="3">
    <location>
        <begin position="139"/>
        <end position="157"/>
    </location>
</feature>
<sequence length="224" mass="24185">MAISAFSSLSILLVKDSVSSTPGMSLLDTLSIPVENPSPTPHSSHATPTVTSLKDLETPQSQACEPPQEGGRNAWLAVFLTMFITVGYGQTFGVYEDYYVRAGAASASSISWIGTTQVLCSSLMFIPAGLLYDKGYCRATPLFGAALMVFSTFMVSIADVSKYYQLLLALGFATGIGKGFASLPATAIQSHYWRKKYPLAMGLVFSGMQWFTRQYDGLTYLLTS</sequence>
<dbReference type="Pfam" id="PF07690">
    <property type="entry name" value="MFS_1"/>
    <property type="match status" value="1"/>
</dbReference>
<evidence type="ECO:0000313" key="4">
    <source>
        <dbReference type="EMBL" id="KAJ3479799.1"/>
    </source>
</evidence>
<feature type="transmembrane region" description="Helical" evidence="3">
    <location>
        <begin position="110"/>
        <end position="132"/>
    </location>
</feature>
<dbReference type="SUPFAM" id="SSF103473">
    <property type="entry name" value="MFS general substrate transporter"/>
    <property type="match status" value="1"/>
</dbReference>
<keyword evidence="3" id="KW-1133">Transmembrane helix</keyword>
<dbReference type="GO" id="GO:0022857">
    <property type="term" value="F:transmembrane transporter activity"/>
    <property type="evidence" value="ECO:0007669"/>
    <property type="project" value="InterPro"/>
</dbReference>
<proteinExistence type="inferred from homology"/>
<dbReference type="EMBL" id="JANAWD010000416">
    <property type="protein sequence ID" value="KAJ3479799.1"/>
    <property type="molecule type" value="Genomic_DNA"/>
</dbReference>
<comment type="subcellular location">
    <subcellularLocation>
        <location evidence="1">Membrane</location>
        <topology evidence="1">Multi-pass membrane protein</topology>
    </subcellularLocation>
</comment>
<organism evidence="4 5">
    <name type="scientific">Meripilus lineatus</name>
    <dbReference type="NCBI Taxonomy" id="2056292"/>
    <lineage>
        <taxon>Eukaryota</taxon>
        <taxon>Fungi</taxon>
        <taxon>Dikarya</taxon>
        <taxon>Basidiomycota</taxon>
        <taxon>Agaricomycotina</taxon>
        <taxon>Agaricomycetes</taxon>
        <taxon>Polyporales</taxon>
        <taxon>Meripilaceae</taxon>
        <taxon>Meripilus</taxon>
    </lineage>
</organism>
<gene>
    <name evidence="4" type="ORF">NLI96_g8809</name>
</gene>
<dbReference type="Gene3D" id="1.20.1250.20">
    <property type="entry name" value="MFS general substrate transporter like domains"/>
    <property type="match status" value="1"/>
</dbReference>
<name>A0AAD5UWR3_9APHY</name>
<evidence type="ECO:0000256" key="1">
    <source>
        <dbReference type="ARBA" id="ARBA00004141"/>
    </source>
</evidence>
<comment type="caution">
    <text evidence="4">The sequence shown here is derived from an EMBL/GenBank/DDBJ whole genome shotgun (WGS) entry which is preliminary data.</text>
</comment>
<dbReference type="InterPro" id="IPR036259">
    <property type="entry name" value="MFS_trans_sf"/>
</dbReference>
<evidence type="ECO:0000256" key="3">
    <source>
        <dbReference type="SAM" id="Phobius"/>
    </source>
</evidence>
<dbReference type="Proteomes" id="UP001212997">
    <property type="component" value="Unassembled WGS sequence"/>
</dbReference>
<dbReference type="GO" id="GO:0016020">
    <property type="term" value="C:membrane"/>
    <property type="evidence" value="ECO:0007669"/>
    <property type="project" value="UniProtKB-SubCell"/>
</dbReference>